<dbReference type="AlphaFoldDB" id="H0JL37"/>
<dbReference type="Proteomes" id="UP000005064">
    <property type="component" value="Unassembled WGS sequence"/>
</dbReference>
<evidence type="ECO:0000256" key="1">
    <source>
        <dbReference type="SAM" id="MobiDB-lite"/>
    </source>
</evidence>
<accession>H0JL37</accession>
<dbReference type="EMBL" id="AHBW01000026">
    <property type="protein sequence ID" value="EHK86372.1"/>
    <property type="molecule type" value="Genomic_DNA"/>
</dbReference>
<protein>
    <submittedName>
        <fullName evidence="2">Uncharacterized protein</fullName>
    </submittedName>
</protein>
<reference evidence="2 3" key="1">
    <citation type="submission" date="2011-12" db="EMBL/GenBank/DDBJ databases">
        <authorList>
            <person name="Kriszt B."/>
            <person name="Tancsics A."/>
            <person name="Cserhati M."/>
            <person name="Toth A."/>
            <person name="Nagy I."/>
            <person name="Horvath B."/>
            <person name="Tamura T."/>
            <person name="Kukolya J."/>
            <person name="Szoboszlay S."/>
        </authorList>
    </citation>
    <scope>NUCLEOTIDE SEQUENCE [LARGE SCALE GENOMIC DNA]</scope>
    <source>
        <strain evidence="2 3">AK37</strain>
    </source>
</reference>
<organism evidence="2 3">
    <name type="scientific">Rhodococcus pyridinivorans AK37</name>
    <dbReference type="NCBI Taxonomy" id="1114960"/>
    <lineage>
        <taxon>Bacteria</taxon>
        <taxon>Bacillati</taxon>
        <taxon>Actinomycetota</taxon>
        <taxon>Actinomycetes</taxon>
        <taxon>Mycobacteriales</taxon>
        <taxon>Nocardiaceae</taxon>
        <taxon>Rhodococcus</taxon>
    </lineage>
</organism>
<sequence length="97" mass="10435">MPTALQVADGLGGWAGPATLYRVDPPIEGKDHLLLFHQPPMYGQVGQMVVLLADEDAQVKDSRPTHGTHATNDPNHPFTLQMAGGYRLVDSVDEMGA</sequence>
<dbReference type="PATRIC" id="fig|1114960.4.peg.279"/>
<comment type="caution">
    <text evidence="2">The sequence shown here is derived from an EMBL/GenBank/DDBJ whole genome shotgun (WGS) entry which is preliminary data.</text>
</comment>
<name>H0JL37_9NOCA</name>
<proteinExistence type="predicted"/>
<feature type="region of interest" description="Disordered" evidence="1">
    <location>
        <begin position="60"/>
        <end position="80"/>
    </location>
</feature>
<evidence type="ECO:0000313" key="2">
    <source>
        <dbReference type="EMBL" id="EHK86372.1"/>
    </source>
</evidence>
<evidence type="ECO:0000313" key="3">
    <source>
        <dbReference type="Proteomes" id="UP000005064"/>
    </source>
</evidence>
<dbReference type="RefSeq" id="WP_006550286.1">
    <property type="nucleotide sequence ID" value="NZ_AHBW01000026.1"/>
</dbReference>
<gene>
    <name evidence="2" type="ORF">AK37_01452</name>
</gene>